<feature type="compositionally biased region" description="Low complexity" evidence="1">
    <location>
        <begin position="597"/>
        <end position="612"/>
    </location>
</feature>
<dbReference type="GO" id="GO:0000724">
    <property type="term" value="P:double-strand break repair via homologous recombination"/>
    <property type="evidence" value="ECO:0007669"/>
    <property type="project" value="TreeGrafter"/>
</dbReference>
<sequence>VNSALLSIGVQRVSSLQIDVELLPCEVGSELVNADGNTADIYSCSTCRRDRVSLWRDRRLPLSELLIANGNLSHPAWQASRDVNQDLTTSRSKDGEEGCPSCCKTCPSNAICPGGTLLLPAPGYWHSAPNSPWMHRCPQPSACGKVESFGDELDGFWGEALVRNFNTSGTIVQNVTLNITDPSTVSIIASSKLTTSNTLLTLANGLSIGNNNRSLLLAVCQQWWYETYPPNRDDILRQRYSIQPLTMDEAPPCYLFNDPSAFGSNIQVATNRSYQQLQCATGYTGHLCAACLPGYSISADFSCMECPSLARTIVIGLLAFWGTVVLILFTTFSNMSATRAEAMAAEELSSLDVLKTLITHVQYFIIITKLGIDYPPIILKYQSVLSSFIGMENFIAYSPSCLFKGLPSAGQAATQIAFGFAAPCTATYVSLVLWTIRYLTANQGKLRRINAGRRSLRSGMLDKVIGVKEEGSVPQLPSLIAIKHQQDGAEISIHVVGTGAGTSAATAGPASIAATAGAGAGAGAGTGAGGYASASATATNCEEGASANAGGNQGSSQQQLPRQQQPPSVSSAGGGNSVCYTSPTSPANVASSASIGSMQQQATTTRSATAMTPEEDKMPRPPQLLPTPFASGAPFSATPEYTQDDDHCAGLDDRANQEDLRGGEHHGLLGCYKAMWSHFWHDTMNPLRLLLFADQSVSLRRQLNVIVIVASFILYPSLCQISLGIFACYKIDSASGAFKDNQKVGG</sequence>
<organism evidence="3 4">
    <name type="scientific">Volvox reticuliferus</name>
    <dbReference type="NCBI Taxonomy" id="1737510"/>
    <lineage>
        <taxon>Eukaryota</taxon>
        <taxon>Viridiplantae</taxon>
        <taxon>Chlorophyta</taxon>
        <taxon>core chlorophytes</taxon>
        <taxon>Chlorophyceae</taxon>
        <taxon>CS clade</taxon>
        <taxon>Chlamydomonadales</taxon>
        <taxon>Volvocaceae</taxon>
        <taxon>Volvox</taxon>
    </lineage>
</organism>
<feature type="transmembrane region" description="Helical" evidence="2">
    <location>
        <begin position="309"/>
        <end position="329"/>
    </location>
</feature>
<feature type="region of interest" description="Disordered" evidence="1">
    <location>
        <begin position="544"/>
        <end position="653"/>
    </location>
</feature>
<feature type="non-terminal residue" evidence="3">
    <location>
        <position position="746"/>
    </location>
</feature>
<feature type="compositionally biased region" description="Low complexity" evidence="1">
    <location>
        <begin position="544"/>
        <end position="571"/>
    </location>
</feature>
<comment type="caution">
    <text evidence="3">The sequence shown here is derived from an EMBL/GenBank/DDBJ whole genome shotgun (WGS) entry which is preliminary data.</text>
</comment>
<dbReference type="Proteomes" id="UP000747110">
    <property type="component" value="Unassembled WGS sequence"/>
</dbReference>
<feature type="transmembrane region" description="Helical" evidence="2">
    <location>
        <begin position="705"/>
        <end position="727"/>
    </location>
</feature>
<evidence type="ECO:0000256" key="2">
    <source>
        <dbReference type="SAM" id="Phobius"/>
    </source>
</evidence>
<name>A0A8J4FUQ8_9CHLO</name>
<dbReference type="GO" id="GO:0043130">
    <property type="term" value="F:ubiquitin binding"/>
    <property type="evidence" value="ECO:0007669"/>
    <property type="project" value="TreeGrafter"/>
</dbReference>
<keyword evidence="4" id="KW-1185">Reference proteome</keyword>
<evidence type="ECO:0000313" key="3">
    <source>
        <dbReference type="EMBL" id="GIL87678.1"/>
    </source>
</evidence>
<reference evidence="3" key="1">
    <citation type="journal article" date="2021" name="Proc. Natl. Acad. Sci. U.S.A.">
        <title>Three genomes in the algal genus Volvox reveal the fate of a haploid sex-determining region after a transition to homothallism.</title>
        <authorList>
            <person name="Yamamoto K."/>
            <person name="Hamaji T."/>
            <person name="Kawai-Toyooka H."/>
            <person name="Matsuzaki R."/>
            <person name="Takahashi F."/>
            <person name="Nishimura Y."/>
            <person name="Kawachi M."/>
            <person name="Noguchi H."/>
            <person name="Minakuchi Y."/>
            <person name="Umen J.G."/>
            <person name="Toyoda A."/>
            <person name="Nozaki H."/>
        </authorList>
    </citation>
    <scope>NUCLEOTIDE SEQUENCE</scope>
    <source>
        <strain evidence="3">NIES-3786</strain>
    </source>
</reference>
<dbReference type="PANTHER" id="PTHR19862:SF14">
    <property type="entry name" value="WD REPEAT-CONTAINING PROTEIN 48"/>
    <property type="match status" value="1"/>
</dbReference>
<keyword evidence="2" id="KW-0812">Transmembrane</keyword>
<dbReference type="PANTHER" id="PTHR19862">
    <property type="entry name" value="WD REPEAT-CONTAINING PROTEIN 48"/>
    <property type="match status" value="1"/>
</dbReference>
<accession>A0A8J4FUQ8</accession>
<dbReference type="InterPro" id="IPR051246">
    <property type="entry name" value="WDR48"/>
</dbReference>
<keyword evidence="2" id="KW-1133">Transmembrane helix</keyword>
<dbReference type="EMBL" id="BNCP01000040">
    <property type="protein sequence ID" value="GIL87678.1"/>
    <property type="molecule type" value="Genomic_DNA"/>
</dbReference>
<feature type="non-terminal residue" evidence="3">
    <location>
        <position position="1"/>
    </location>
</feature>
<keyword evidence="2" id="KW-0472">Membrane</keyword>
<gene>
    <name evidence="3" type="ORF">Vretifemale_15682</name>
</gene>
<evidence type="ECO:0000256" key="1">
    <source>
        <dbReference type="SAM" id="MobiDB-lite"/>
    </source>
</evidence>
<dbReference type="AlphaFoldDB" id="A0A8J4FUQ8"/>
<evidence type="ECO:0000313" key="4">
    <source>
        <dbReference type="Proteomes" id="UP000747110"/>
    </source>
</evidence>
<protein>
    <submittedName>
        <fullName evidence="3">Uncharacterized protein</fullName>
    </submittedName>
</protein>
<feature type="compositionally biased region" description="Polar residues" evidence="1">
    <location>
        <begin position="578"/>
        <end position="596"/>
    </location>
</feature>
<feature type="compositionally biased region" description="Basic and acidic residues" evidence="1">
    <location>
        <begin position="644"/>
        <end position="653"/>
    </location>
</feature>
<dbReference type="OrthoDB" id="547225at2759"/>
<proteinExistence type="predicted"/>